<feature type="transmembrane region" description="Helical" evidence="2">
    <location>
        <begin position="45"/>
        <end position="64"/>
    </location>
</feature>
<keyword evidence="2" id="KW-0472">Membrane</keyword>
<gene>
    <name evidence="3" type="ORF">SAMN05421819_2122</name>
</gene>
<sequence length="368" mass="41865">MYSLFRLLFSAGYWRTLFSSDFWVRTARSVRRVHKDRRARKQLRSALIFLIAPVLCIVYAFWLLAMVFGAGVFGIGIVALVAVIVTIVEVNRRRKASEKKRAELAANPELRPPPPPPSPELRRTFAELALLHAVYADRSGSEQFLHTKILPEGIEIITRRVQLDLLRDRGLYNRIEDSVRNLLLRADGHWTAADCHEGSLALEPLRVLRWCLRLDHYLPSIGEAPRLDYKLSSQTVKDPDSLFRGSDFVSYDTLNIAFRAAANFMHRCFAEAVVRGLMQPADEEDAARARRIVDDHSGNEHKDLVLGDTIVSKATDGDILHARLLAARRYHLLSWIARVQYGDFEVPDVLRIFFKDPPSPTSPEDSDL</sequence>
<dbReference type="EMBL" id="FNVA01000003">
    <property type="protein sequence ID" value="SEG18937.1"/>
    <property type="molecule type" value="Genomic_DNA"/>
</dbReference>
<keyword evidence="2" id="KW-0812">Transmembrane</keyword>
<dbReference type="AlphaFoldDB" id="A0A1H5Y5G2"/>
<name>A0A1H5Y5G2_9BACT</name>
<evidence type="ECO:0000256" key="1">
    <source>
        <dbReference type="SAM" id="MobiDB-lite"/>
    </source>
</evidence>
<accession>A0A1H5Y5G2</accession>
<evidence type="ECO:0000313" key="3">
    <source>
        <dbReference type="EMBL" id="SEG18937.1"/>
    </source>
</evidence>
<keyword evidence="4" id="KW-1185">Reference proteome</keyword>
<evidence type="ECO:0000256" key="2">
    <source>
        <dbReference type="SAM" id="Phobius"/>
    </source>
</evidence>
<dbReference type="RefSeq" id="WP_103933016.1">
    <property type="nucleotide sequence ID" value="NZ_FNVA01000003.1"/>
</dbReference>
<organism evidence="3 4">
    <name type="scientific">Bryocella elongata</name>
    <dbReference type="NCBI Taxonomy" id="863522"/>
    <lineage>
        <taxon>Bacteria</taxon>
        <taxon>Pseudomonadati</taxon>
        <taxon>Acidobacteriota</taxon>
        <taxon>Terriglobia</taxon>
        <taxon>Terriglobales</taxon>
        <taxon>Acidobacteriaceae</taxon>
        <taxon>Bryocella</taxon>
    </lineage>
</organism>
<proteinExistence type="predicted"/>
<reference evidence="3 4" key="1">
    <citation type="submission" date="2016-10" db="EMBL/GenBank/DDBJ databases">
        <authorList>
            <person name="de Groot N.N."/>
        </authorList>
    </citation>
    <scope>NUCLEOTIDE SEQUENCE [LARGE SCALE GENOMIC DNA]</scope>
    <source>
        <strain evidence="3 4">DSM 22489</strain>
    </source>
</reference>
<dbReference type="Proteomes" id="UP000236728">
    <property type="component" value="Unassembled WGS sequence"/>
</dbReference>
<protein>
    <submittedName>
        <fullName evidence="3">Uncharacterized protein</fullName>
    </submittedName>
</protein>
<evidence type="ECO:0000313" key="4">
    <source>
        <dbReference type="Proteomes" id="UP000236728"/>
    </source>
</evidence>
<feature type="transmembrane region" description="Helical" evidence="2">
    <location>
        <begin position="70"/>
        <end position="91"/>
    </location>
</feature>
<feature type="region of interest" description="Disordered" evidence="1">
    <location>
        <begin position="99"/>
        <end position="118"/>
    </location>
</feature>
<dbReference type="OrthoDB" id="118529at2"/>
<keyword evidence="2" id="KW-1133">Transmembrane helix</keyword>